<dbReference type="RefSeq" id="WP_086157327.1">
    <property type="nucleotide sequence ID" value="NZ_CP021121.1"/>
</dbReference>
<dbReference type="InterPro" id="IPR007345">
    <property type="entry name" value="Polysacch_pyruvyl_Trfase"/>
</dbReference>
<dbReference type="KEGG" id="smao:CAG99_02225"/>
<proteinExistence type="predicted"/>
<dbReference type="EMBL" id="CP021121">
    <property type="protein sequence ID" value="ARQ67804.1"/>
    <property type="molecule type" value="Genomic_DNA"/>
</dbReference>
<sequence>MASDEGRTLLTGWFSFVNGEATAGDVLALDRVRQVLDAAGVPYDVAWSPGFRPDGLSLERAEPRDYTRLVFICGPVHGPQPAGLHERFAHCRRIAVGTSVVDPDDPAVTGFHVVLARDGAGREPVADLSLRAPRRTPVPVVGVLLTRGQHEYGERRLHGAVAETVTRWLAGSRCAPVVLESRLDRSDGLLCGTPDQFLAVLGRLDALVTDRLHGLVLGLRAGVPPIAVDPVAGGAKVTAQARACRWPAVVPAERLDDRRLEVWLTWCLERGRQVARRRAAQLAAAPDPADALLGALRAGGPGDVCDAVNR</sequence>
<dbReference type="GO" id="GO:0016740">
    <property type="term" value="F:transferase activity"/>
    <property type="evidence" value="ECO:0007669"/>
    <property type="project" value="UniProtKB-KW"/>
</dbReference>
<evidence type="ECO:0000313" key="2">
    <source>
        <dbReference type="EMBL" id="ARQ67804.1"/>
    </source>
</evidence>
<dbReference type="Proteomes" id="UP000194218">
    <property type="component" value="Chromosome"/>
</dbReference>
<keyword evidence="2" id="KW-0808">Transferase</keyword>
<gene>
    <name evidence="2" type="ORF">CAG99_02225</name>
</gene>
<reference evidence="2 3" key="1">
    <citation type="submission" date="2017-05" db="EMBL/GenBank/DDBJ databases">
        <title>Complete genome sequence of Streptomyces sp. SCSIO 03032 revealed the diverse biosynthetic pathways for its bioactive secondary metabolites.</title>
        <authorList>
            <person name="Ma L."/>
            <person name="Zhu Y."/>
            <person name="Zhang W."/>
            <person name="Zhang G."/>
            <person name="Tian X."/>
            <person name="Zhang S."/>
            <person name="Zhang C."/>
        </authorList>
    </citation>
    <scope>NUCLEOTIDE SEQUENCE [LARGE SCALE GENOMIC DNA]</scope>
    <source>
        <strain evidence="2 3">SCSIO 03032</strain>
    </source>
</reference>
<accession>A0A1W7CSM9</accession>
<evidence type="ECO:0000313" key="3">
    <source>
        <dbReference type="Proteomes" id="UP000194218"/>
    </source>
</evidence>
<feature type="domain" description="Polysaccharide pyruvyl transferase" evidence="1">
    <location>
        <begin position="191"/>
        <end position="229"/>
    </location>
</feature>
<dbReference type="Pfam" id="PF04230">
    <property type="entry name" value="PS_pyruv_trans"/>
    <property type="match status" value="1"/>
</dbReference>
<organism evidence="2 3">
    <name type="scientific">Streptomyces marincola</name>
    <dbReference type="NCBI Taxonomy" id="2878388"/>
    <lineage>
        <taxon>Bacteria</taxon>
        <taxon>Bacillati</taxon>
        <taxon>Actinomycetota</taxon>
        <taxon>Actinomycetes</taxon>
        <taxon>Kitasatosporales</taxon>
        <taxon>Streptomycetaceae</taxon>
        <taxon>Streptomyces</taxon>
    </lineage>
</organism>
<name>A0A1W7CSM9_9ACTN</name>
<dbReference type="OrthoDB" id="1491277at2"/>
<keyword evidence="3" id="KW-1185">Reference proteome</keyword>
<protein>
    <submittedName>
        <fullName evidence="2">Polysaccharide pyruvyl transferase</fullName>
    </submittedName>
</protein>
<dbReference type="AlphaFoldDB" id="A0A1W7CSM9"/>
<evidence type="ECO:0000259" key="1">
    <source>
        <dbReference type="Pfam" id="PF04230"/>
    </source>
</evidence>